<proteinExistence type="predicted"/>
<keyword evidence="1" id="KW-0472">Membrane</keyword>
<organism evidence="2 3">
    <name type="scientific">Brassica napus</name>
    <name type="common">Rape</name>
    <dbReference type="NCBI Taxonomy" id="3708"/>
    <lineage>
        <taxon>Eukaryota</taxon>
        <taxon>Viridiplantae</taxon>
        <taxon>Streptophyta</taxon>
        <taxon>Embryophyta</taxon>
        <taxon>Tracheophyta</taxon>
        <taxon>Spermatophyta</taxon>
        <taxon>Magnoliopsida</taxon>
        <taxon>eudicotyledons</taxon>
        <taxon>Gunneridae</taxon>
        <taxon>Pentapetalae</taxon>
        <taxon>rosids</taxon>
        <taxon>malvids</taxon>
        <taxon>Brassicales</taxon>
        <taxon>Brassicaceae</taxon>
        <taxon>Brassiceae</taxon>
        <taxon>Brassica</taxon>
    </lineage>
</organism>
<evidence type="ECO:0000313" key="3">
    <source>
        <dbReference type="Proteomes" id="UP000028999"/>
    </source>
</evidence>
<dbReference type="Proteomes" id="UP000028999">
    <property type="component" value="Unassembled WGS sequence"/>
</dbReference>
<dbReference type="Gramene" id="CDY14404">
    <property type="protein sequence ID" value="CDY14404"/>
    <property type="gene ID" value="GSBRNA2T00079060001"/>
</dbReference>
<accession>A0A078FNC3</accession>
<dbReference type="AlphaFoldDB" id="A0A078FNC3"/>
<dbReference type="PaxDb" id="3708-A0A078FNC3"/>
<keyword evidence="3" id="KW-1185">Reference proteome</keyword>
<feature type="transmembrane region" description="Helical" evidence="1">
    <location>
        <begin position="26"/>
        <end position="47"/>
    </location>
</feature>
<evidence type="ECO:0000256" key="1">
    <source>
        <dbReference type="SAM" id="Phobius"/>
    </source>
</evidence>
<name>A0A078FNC3_BRANA</name>
<reference evidence="2 3" key="1">
    <citation type="journal article" date="2014" name="Science">
        <title>Plant genetics. Early allopolyploid evolution in the post-Neolithic Brassica napus oilseed genome.</title>
        <authorList>
            <person name="Chalhoub B."/>
            <person name="Denoeud F."/>
            <person name="Liu S."/>
            <person name="Parkin I.A."/>
            <person name="Tang H."/>
            <person name="Wang X."/>
            <person name="Chiquet J."/>
            <person name="Belcram H."/>
            <person name="Tong C."/>
            <person name="Samans B."/>
            <person name="Correa M."/>
            <person name="Da Silva C."/>
            <person name="Just J."/>
            <person name="Falentin C."/>
            <person name="Koh C.S."/>
            <person name="Le Clainche I."/>
            <person name="Bernard M."/>
            <person name="Bento P."/>
            <person name="Noel B."/>
            <person name="Labadie K."/>
            <person name="Alberti A."/>
            <person name="Charles M."/>
            <person name="Arnaud D."/>
            <person name="Guo H."/>
            <person name="Daviaud C."/>
            <person name="Alamery S."/>
            <person name="Jabbari K."/>
            <person name="Zhao M."/>
            <person name="Edger P.P."/>
            <person name="Chelaifa H."/>
            <person name="Tack D."/>
            <person name="Lassalle G."/>
            <person name="Mestiri I."/>
            <person name="Schnel N."/>
            <person name="Le Paslier M.C."/>
            <person name="Fan G."/>
            <person name="Renault V."/>
            <person name="Bayer P.E."/>
            <person name="Golicz A.A."/>
            <person name="Manoli S."/>
            <person name="Lee T.H."/>
            <person name="Thi V.H."/>
            <person name="Chalabi S."/>
            <person name="Hu Q."/>
            <person name="Fan C."/>
            <person name="Tollenaere R."/>
            <person name="Lu Y."/>
            <person name="Battail C."/>
            <person name="Shen J."/>
            <person name="Sidebottom C.H."/>
            <person name="Wang X."/>
            <person name="Canaguier A."/>
            <person name="Chauveau A."/>
            <person name="Berard A."/>
            <person name="Deniot G."/>
            <person name="Guan M."/>
            <person name="Liu Z."/>
            <person name="Sun F."/>
            <person name="Lim Y.P."/>
            <person name="Lyons E."/>
            <person name="Town C.D."/>
            <person name="Bancroft I."/>
            <person name="Wang X."/>
            <person name="Meng J."/>
            <person name="Ma J."/>
            <person name="Pires J.C."/>
            <person name="King G.J."/>
            <person name="Brunel D."/>
            <person name="Delourme R."/>
            <person name="Renard M."/>
            <person name="Aury J.M."/>
            <person name="Adams K.L."/>
            <person name="Batley J."/>
            <person name="Snowdon R.J."/>
            <person name="Tost J."/>
            <person name="Edwards D."/>
            <person name="Zhou Y."/>
            <person name="Hua W."/>
            <person name="Sharpe A.G."/>
            <person name="Paterson A.H."/>
            <person name="Guan C."/>
            <person name="Wincker P."/>
        </authorList>
    </citation>
    <scope>NUCLEOTIDE SEQUENCE [LARGE SCALE GENOMIC DNA]</scope>
    <source>
        <strain evidence="3">cv. Darmor-bzh</strain>
    </source>
</reference>
<protein>
    <submittedName>
        <fullName evidence="2">BnaC03g21910D protein</fullName>
    </submittedName>
</protein>
<gene>
    <name evidence="2" type="primary">BnaC03g21910D</name>
    <name evidence="2" type="ORF">GSBRNA2T00079060001</name>
</gene>
<evidence type="ECO:0000313" key="2">
    <source>
        <dbReference type="EMBL" id="CDY14404.1"/>
    </source>
</evidence>
<keyword evidence="1" id="KW-0812">Transmembrane</keyword>
<dbReference type="EMBL" id="LK032043">
    <property type="protein sequence ID" value="CDY14404.1"/>
    <property type="molecule type" value="Genomic_DNA"/>
</dbReference>
<sequence>MFTQSPPSDRFFFLNLHQLKTSEMQIIIFFPFLFITTSLLITWVVLLRS</sequence>
<keyword evidence="1" id="KW-1133">Transmembrane helix</keyword>